<dbReference type="InterPro" id="IPR020617">
    <property type="entry name" value="Thiolase_C"/>
</dbReference>
<protein>
    <recommendedName>
        <fullName evidence="2">acetyl-CoA C-acetyltransferase</fullName>
        <ecNumber evidence="2">2.3.1.9</ecNumber>
    </recommendedName>
    <alternativeName>
        <fullName evidence="5">Acetoacetyl-CoA thiolase</fullName>
    </alternativeName>
</protein>
<evidence type="ECO:0000259" key="8">
    <source>
        <dbReference type="Pfam" id="PF00108"/>
    </source>
</evidence>
<feature type="active site" description="Proton acceptor" evidence="6">
    <location>
        <position position="385"/>
    </location>
</feature>
<feature type="active site" description="Proton acceptor" evidence="6">
    <location>
        <position position="355"/>
    </location>
</feature>
<evidence type="ECO:0000256" key="4">
    <source>
        <dbReference type="ARBA" id="ARBA00023315"/>
    </source>
</evidence>
<name>A0A848D5H4_ANEAE</name>
<keyword evidence="4 7" id="KW-0012">Acyltransferase</keyword>
<dbReference type="EMBL" id="JABAGO010000088">
    <property type="protein sequence ID" value="NMF01437.1"/>
    <property type="molecule type" value="Genomic_DNA"/>
</dbReference>
<feature type="active site" description="Acyl-thioester intermediate" evidence="6">
    <location>
        <position position="92"/>
    </location>
</feature>
<dbReference type="Proteomes" id="UP000561326">
    <property type="component" value="Unassembled WGS sequence"/>
</dbReference>
<evidence type="ECO:0000256" key="1">
    <source>
        <dbReference type="ARBA" id="ARBA00010982"/>
    </source>
</evidence>
<dbReference type="PANTHER" id="PTHR18919">
    <property type="entry name" value="ACETYL-COA C-ACYLTRANSFERASE"/>
    <property type="match status" value="1"/>
</dbReference>
<dbReference type="GO" id="GO:0003985">
    <property type="term" value="F:acetyl-CoA C-acetyltransferase activity"/>
    <property type="evidence" value="ECO:0007669"/>
    <property type="project" value="UniProtKB-EC"/>
</dbReference>
<organism evidence="10 11">
    <name type="scientific">Aneurinibacillus aneurinilyticus</name>
    <name type="common">Bacillus aneurinolyticus</name>
    <dbReference type="NCBI Taxonomy" id="1391"/>
    <lineage>
        <taxon>Bacteria</taxon>
        <taxon>Bacillati</taxon>
        <taxon>Bacillota</taxon>
        <taxon>Bacilli</taxon>
        <taxon>Bacillales</taxon>
        <taxon>Paenibacillaceae</taxon>
        <taxon>Aneurinibacillus group</taxon>
        <taxon>Aneurinibacillus</taxon>
    </lineage>
</organism>
<dbReference type="InterPro" id="IPR002155">
    <property type="entry name" value="Thiolase"/>
</dbReference>
<dbReference type="InterPro" id="IPR020615">
    <property type="entry name" value="Thiolase_acyl_enz_int_AS"/>
</dbReference>
<dbReference type="RefSeq" id="WP_168976752.1">
    <property type="nucleotide sequence ID" value="NZ_JABAGO010000088.1"/>
</dbReference>
<dbReference type="Gene3D" id="3.40.47.10">
    <property type="match status" value="2"/>
</dbReference>
<proteinExistence type="inferred from homology"/>
<dbReference type="CDD" id="cd00751">
    <property type="entry name" value="thiolase"/>
    <property type="match status" value="1"/>
</dbReference>
<dbReference type="Pfam" id="PF02803">
    <property type="entry name" value="Thiolase_C"/>
    <property type="match status" value="1"/>
</dbReference>
<dbReference type="InterPro" id="IPR020613">
    <property type="entry name" value="Thiolase_CS"/>
</dbReference>
<dbReference type="FunFam" id="3.40.47.10:FF:000010">
    <property type="entry name" value="Acetyl-CoA acetyltransferase (Thiolase)"/>
    <property type="match status" value="1"/>
</dbReference>
<evidence type="ECO:0000313" key="11">
    <source>
        <dbReference type="Proteomes" id="UP000561326"/>
    </source>
</evidence>
<feature type="domain" description="Thiolase N-terminal" evidence="8">
    <location>
        <begin position="8"/>
        <end position="269"/>
    </location>
</feature>
<reference evidence="10 11" key="1">
    <citation type="submission" date="2020-04" db="EMBL/GenBank/DDBJ databases">
        <authorList>
            <person name="Hitch T.C.A."/>
            <person name="Wylensek D."/>
            <person name="Clavel T."/>
        </authorList>
    </citation>
    <scope>NUCLEOTIDE SEQUENCE [LARGE SCALE GENOMIC DNA]</scope>
    <source>
        <strain evidence="10 11">WB01_D5_05</strain>
    </source>
</reference>
<dbReference type="PANTHER" id="PTHR18919:SF107">
    <property type="entry name" value="ACETYL-COA ACETYLTRANSFERASE, CYTOSOLIC"/>
    <property type="match status" value="1"/>
</dbReference>
<evidence type="ECO:0000259" key="9">
    <source>
        <dbReference type="Pfam" id="PF02803"/>
    </source>
</evidence>
<comment type="similarity">
    <text evidence="1 7">Belongs to the thiolase-like superfamily. Thiolase family.</text>
</comment>
<dbReference type="PROSITE" id="PS00098">
    <property type="entry name" value="THIOLASE_1"/>
    <property type="match status" value="1"/>
</dbReference>
<evidence type="ECO:0000256" key="6">
    <source>
        <dbReference type="PIRSR" id="PIRSR000429-1"/>
    </source>
</evidence>
<dbReference type="PROSITE" id="PS00737">
    <property type="entry name" value="THIOLASE_2"/>
    <property type="match status" value="1"/>
</dbReference>
<dbReference type="PIRSF" id="PIRSF000429">
    <property type="entry name" value="Ac-CoA_Ac_transf"/>
    <property type="match status" value="1"/>
</dbReference>
<dbReference type="EC" id="2.3.1.9" evidence="2"/>
<comment type="caution">
    <text evidence="10">The sequence shown here is derived from an EMBL/GenBank/DDBJ whole genome shotgun (WGS) entry which is preliminary data.</text>
</comment>
<evidence type="ECO:0000256" key="7">
    <source>
        <dbReference type="RuleBase" id="RU003557"/>
    </source>
</evidence>
<dbReference type="Pfam" id="PF00108">
    <property type="entry name" value="Thiolase_N"/>
    <property type="match status" value="1"/>
</dbReference>
<evidence type="ECO:0000256" key="5">
    <source>
        <dbReference type="ARBA" id="ARBA00030755"/>
    </source>
</evidence>
<dbReference type="InterPro" id="IPR016039">
    <property type="entry name" value="Thiolase-like"/>
</dbReference>
<evidence type="ECO:0000256" key="3">
    <source>
        <dbReference type="ARBA" id="ARBA00022679"/>
    </source>
</evidence>
<sequence>MTAQRREVYVVASARTAIGKLGGSLKDVPMDDLSASVMNGVLTRAAVSGKQVDGVIMGNVISAGPFINIARVGLLKAGLPESVPGLTVNRVCASGLEAINLAVQSIQAGHADVMLAGGVENLTRSPYILEKFPQPYQRGEQTLMESFGGPRSAPVSLYGDLTMGDTAENVAERFDISRQDQDAFALESQHRAIRAIDEGIFAEEIVPITVPGPKREPVVFMQDEHPRREVTIEALGKLKPVFRKNGSVTAGNSSGINDGAAAVLLMSEEKVKEYGMKPLGRIVHFACGGVSPDVMGIGPIVAIRKLLGDMKMSVDQIDVFELNEAFASQALACIRELGLPIERTNVNGGAIALGHPLGASGARLLGTALYELRRRSRQYGIVSLCIGGGQGLATLVEAL</sequence>
<gene>
    <name evidence="10" type="ORF">HF838_24925</name>
</gene>
<dbReference type="PROSITE" id="PS00099">
    <property type="entry name" value="THIOLASE_3"/>
    <property type="match status" value="1"/>
</dbReference>
<accession>A0A848D5H4</accession>
<feature type="domain" description="Thiolase C-terminal" evidence="9">
    <location>
        <begin position="277"/>
        <end position="397"/>
    </location>
</feature>
<dbReference type="InterPro" id="IPR020616">
    <property type="entry name" value="Thiolase_N"/>
</dbReference>
<evidence type="ECO:0000313" key="10">
    <source>
        <dbReference type="EMBL" id="NMF01437.1"/>
    </source>
</evidence>
<dbReference type="SUPFAM" id="SSF53901">
    <property type="entry name" value="Thiolase-like"/>
    <property type="match status" value="2"/>
</dbReference>
<dbReference type="AlphaFoldDB" id="A0A848D5H4"/>
<evidence type="ECO:0000256" key="2">
    <source>
        <dbReference type="ARBA" id="ARBA00012705"/>
    </source>
</evidence>
<dbReference type="NCBIfam" id="TIGR01930">
    <property type="entry name" value="AcCoA-C-Actrans"/>
    <property type="match status" value="1"/>
</dbReference>
<keyword evidence="3 7" id="KW-0808">Transferase</keyword>
<dbReference type="InterPro" id="IPR020610">
    <property type="entry name" value="Thiolase_AS"/>
</dbReference>